<sequence length="47" mass="5634">MNDTNFLNTILYMQAIFTIASQGRMQFNINNMNPVETKLIEYQRYEN</sequence>
<dbReference type="Proteomes" id="UP000184048">
    <property type="component" value="Unassembled WGS sequence"/>
</dbReference>
<reference evidence="1 2" key="1">
    <citation type="submission" date="2016-11" db="EMBL/GenBank/DDBJ databases">
        <authorList>
            <person name="Jaros S."/>
            <person name="Januszkiewicz K."/>
            <person name="Wedrychowicz H."/>
        </authorList>
    </citation>
    <scope>NUCLEOTIDE SEQUENCE [LARGE SCALE GENOMIC DNA]</scope>
    <source>
        <strain evidence="1 2">DSM 18119</strain>
    </source>
</reference>
<evidence type="ECO:0000313" key="1">
    <source>
        <dbReference type="EMBL" id="SHE58974.1"/>
    </source>
</evidence>
<name>A0A1M4UQJ5_9BACT</name>
<proteinExistence type="predicted"/>
<organism evidence="1 2">
    <name type="scientific">Flavisolibacter ginsengisoli DSM 18119</name>
    <dbReference type="NCBI Taxonomy" id="1121884"/>
    <lineage>
        <taxon>Bacteria</taxon>
        <taxon>Pseudomonadati</taxon>
        <taxon>Bacteroidota</taxon>
        <taxon>Chitinophagia</taxon>
        <taxon>Chitinophagales</taxon>
        <taxon>Chitinophagaceae</taxon>
        <taxon>Flavisolibacter</taxon>
    </lineage>
</organism>
<evidence type="ECO:0000313" key="2">
    <source>
        <dbReference type="Proteomes" id="UP000184048"/>
    </source>
</evidence>
<gene>
    <name evidence="1" type="ORF">SAMN02745131_00741</name>
</gene>
<keyword evidence="2" id="KW-1185">Reference proteome</keyword>
<dbReference type="AlphaFoldDB" id="A0A1M4UQJ5"/>
<dbReference type="STRING" id="1121884.SAMN02745131_00741"/>
<accession>A0A1M4UQJ5</accession>
<protein>
    <submittedName>
        <fullName evidence="1">Uncharacterized protein</fullName>
    </submittedName>
</protein>
<dbReference type="EMBL" id="FQUU01000002">
    <property type="protein sequence ID" value="SHE58974.1"/>
    <property type="molecule type" value="Genomic_DNA"/>
</dbReference>